<protein>
    <submittedName>
        <fullName evidence="3">PhzF family phenazine biosynthesis protein</fullName>
    </submittedName>
</protein>
<dbReference type="NCBIfam" id="TIGR00654">
    <property type="entry name" value="PhzF_family"/>
    <property type="match status" value="1"/>
</dbReference>
<dbReference type="Pfam" id="PF02567">
    <property type="entry name" value="PhzC-PhzF"/>
    <property type="match status" value="1"/>
</dbReference>
<dbReference type="PANTHER" id="PTHR13774:SF32">
    <property type="entry name" value="ANTISENSE-ENHANCING SEQUENCE 1"/>
    <property type="match status" value="1"/>
</dbReference>
<dbReference type="GO" id="GO:0005737">
    <property type="term" value="C:cytoplasm"/>
    <property type="evidence" value="ECO:0007669"/>
    <property type="project" value="TreeGrafter"/>
</dbReference>
<dbReference type="SUPFAM" id="SSF54506">
    <property type="entry name" value="Diaminopimelate epimerase-like"/>
    <property type="match status" value="1"/>
</dbReference>
<dbReference type="EMBL" id="CP038817">
    <property type="protein sequence ID" value="QEN10993.1"/>
    <property type="molecule type" value="Genomic_DNA"/>
</dbReference>
<dbReference type="RefSeq" id="WP_005706457.1">
    <property type="nucleotide sequence ID" value="NZ_CP038817.1"/>
</dbReference>
<evidence type="ECO:0000256" key="1">
    <source>
        <dbReference type="ARBA" id="ARBA00008270"/>
    </source>
</evidence>
<organism evidence="3 4">
    <name type="scientific">Haemophilus parahaemolyticus</name>
    <dbReference type="NCBI Taxonomy" id="735"/>
    <lineage>
        <taxon>Bacteria</taxon>
        <taxon>Pseudomonadati</taxon>
        <taxon>Pseudomonadota</taxon>
        <taxon>Gammaproteobacteria</taxon>
        <taxon>Pasteurellales</taxon>
        <taxon>Pasteurellaceae</taxon>
        <taxon>Haemophilus</taxon>
    </lineage>
</organism>
<feature type="active site" evidence="2">
    <location>
        <position position="48"/>
    </location>
</feature>
<comment type="similarity">
    <text evidence="1">Belongs to the PhzF family.</text>
</comment>
<gene>
    <name evidence="3" type="ORF">E5Q53_05815</name>
</gene>
<dbReference type="KEGG" id="hpaa:E5Q53_05815"/>
<dbReference type="GO" id="GO:0016853">
    <property type="term" value="F:isomerase activity"/>
    <property type="evidence" value="ECO:0007669"/>
    <property type="project" value="TreeGrafter"/>
</dbReference>
<evidence type="ECO:0000313" key="3">
    <source>
        <dbReference type="EMBL" id="QEN10993.1"/>
    </source>
</evidence>
<name>A0AAE6JSJ5_HAEPH</name>
<dbReference type="InterPro" id="IPR003719">
    <property type="entry name" value="Phenazine_PhzF-like"/>
</dbReference>
<sequence length="280" mass="31521">MSRQYAFKLVNVFAEEYFGGNPLAVFPDAEGLTEQEMQQIAKQFNLSETVFVLPSKSVVADLRIFTPYYELPLAGHPTIGAACVLQKLRNLPEQFSLNTKAKTIAIQAKNQRAEMAIRGFDIKTSSASLQELAEITGLGTQEIASQAYWLNSGSPHLFLQLLNKNALAEVQINVKLLDQLCHREQQRSVMYLWYEENETVYSRLFYTDNGTVMEDSGTGSACANLGAYYLSLNQYPLQRQIFQGDYMGRPNRLYLKLDQQQTIYVGGQVIEVGEGQFSLP</sequence>
<dbReference type="AlphaFoldDB" id="A0AAE6JSJ5"/>
<evidence type="ECO:0000313" key="4">
    <source>
        <dbReference type="Proteomes" id="UP000323974"/>
    </source>
</evidence>
<dbReference type="Gene3D" id="3.10.310.10">
    <property type="entry name" value="Diaminopimelate Epimerase, Chain A, domain 1"/>
    <property type="match status" value="2"/>
</dbReference>
<evidence type="ECO:0000256" key="2">
    <source>
        <dbReference type="PIRSR" id="PIRSR016184-1"/>
    </source>
</evidence>
<accession>A0AAE6JSJ5</accession>
<dbReference type="GeneID" id="78224618"/>
<reference evidence="3 4" key="1">
    <citation type="submission" date="2019-04" db="EMBL/GenBank/DDBJ databases">
        <title>Complete Genome and Methylome Analysis of Haemophilus haemolyticus NEB129.</title>
        <authorList>
            <person name="Fomenkov A."/>
            <person name="Roberts R.J."/>
            <person name="Anton B.P."/>
            <person name="Vincze T."/>
        </authorList>
    </citation>
    <scope>NUCLEOTIDE SEQUENCE [LARGE SCALE GENOMIC DNA]</scope>
    <source>
        <strain evidence="3 4">NEB129</strain>
    </source>
</reference>
<dbReference type="Proteomes" id="UP000323974">
    <property type="component" value="Chromosome"/>
</dbReference>
<dbReference type="PANTHER" id="PTHR13774">
    <property type="entry name" value="PHENAZINE BIOSYNTHESIS PROTEIN"/>
    <property type="match status" value="1"/>
</dbReference>
<dbReference type="PIRSF" id="PIRSF016184">
    <property type="entry name" value="PhzC_PhzF"/>
    <property type="match status" value="1"/>
</dbReference>
<proteinExistence type="inferred from homology"/>